<evidence type="ECO:0000313" key="3">
    <source>
        <dbReference type="Proteomes" id="UP000018850"/>
    </source>
</evidence>
<comment type="caution">
    <text evidence="2">The sequence shown here is derived from an EMBL/GenBank/DDBJ whole genome shotgun (WGS) entry which is preliminary data.</text>
</comment>
<feature type="signal peptide" evidence="1">
    <location>
        <begin position="1"/>
        <end position="23"/>
    </location>
</feature>
<gene>
    <name evidence="2" type="ORF">P278_19050</name>
</gene>
<evidence type="ECO:0000313" key="2">
    <source>
        <dbReference type="EMBL" id="ETN95150.1"/>
    </source>
</evidence>
<dbReference type="RefSeq" id="WP_038265711.1">
    <property type="nucleotide sequence ID" value="NZ_AYXY01000020.1"/>
</dbReference>
<organism evidence="2 3">
    <name type="scientific">Zhouia amylolytica AD3</name>
    <dbReference type="NCBI Taxonomy" id="1286632"/>
    <lineage>
        <taxon>Bacteria</taxon>
        <taxon>Pseudomonadati</taxon>
        <taxon>Bacteroidota</taxon>
        <taxon>Flavobacteriia</taxon>
        <taxon>Flavobacteriales</taxon>
        <taxon>Flavobacteriaceae</taxon>
        <taxon>Zhouia</taxon>
    </lineage>
</organism>
<reference evidence="2 3" key="2">
    <citation type="journal article" date="2016" name="Genome Announc.">
        <title>Draft Genome Sequence of Zhouia amylolytica AD3, Isolated from Tidal Flat Sediment.</title>
        <authorList>
            <person name="Jia B."/>
            <person name="Jin H.M."/>
            <person name="Lee H.J."/>
            <person name="Jeon C.O."/>
        </authorList>
    </citation>
    <scope>NUCLEOTIDE SEQUENCE [LARGE SCALE GENOMIC DNA]</scope>
    <source>
        <strain evidence="2 3">AD3</strain>
    </source>
</reference>
<reference evidence="3" key="1">
    <citation type="submission" date="2013-11" db="EMBL/GenBank/DDBJ databases">
        <title>Draft genome sequence from a member of Zhouia, isolated tidal flat.</title>
        <authorList>
            <person name="Jin H."/>
            <person name="Jeon C.O."/>
        </authorList>
    </citation>
    <scope>NUCLEOTIDE SEQUENCE [LARGE SCALE GENOMIC DNA]</scope>
    <source>
        <strain evidence="3">AD3</strain>
    </source>
</reference>
<evidence type="ECO:0000256" key="1">
    <source>
        <dbReference type="SAM" id="SignalP"/>
    </source>
</evidence>
<keyword evidence="3" id="KW-1185">Reference proteome</keyword>
<dbReference type="EMBL" id="AYXY01000020">
    <property type="protein sequence ID" value="ETN95150.1"/>
    <property type="molecule type" value="Genomic_DNA"/>
</dbReference>
<dbReference type="AlphaFoldDB" id="W2ULU8"/>
<sequence>MRKLYLRYCAVLCGIIIACGSISCDSDQLTSGEVLDTENIRKSNKEISFDMSQECVKTSTILYAGQHTPVGEVTVTEDGDNYIINVSTDDGYCMSEIHIDVEAVPEDFPINGGGNPQIGHFEINDDYDCTTGEEFVVAMSEGTFIAVHAVVTCEETTAEDITEALPAMVSVCATAKGADAANSYFDVTVDGESWLAGDYGAWCADVDRSLDAGHCFDADVYASYEDLPDGIIENPGNIDLVNWIMNQGFLGQASPSGGTYTFGDIQWAIWELLDDANCSACAFLGDDWSEEKGQEIVDAAMQNGADFMPGCGDYIAVLLVPTDNSQPIFIPIHIPCKECGSETAWGDGCDFPGNNWAMYFEYGADD</sequence>
<dbReference type="PROSITE" id="PS51257">
    <property type="entry name" value="PROKAR_LIPOPROTEIN"/>
    <property type="match status" value="1"/>
</dbReference>
<keyword evidence="1" id="KW-0732">Signal</keyword>
<accession>W2ULU8</accession>
<proteinExistence type="predicted"/>
<dbReference type="STRING" id="376730.SAMN04487906_1343"/>
<name>W2ULU8_9FLAO</name>
<dbReference type="eggNOG" id="COG4932">
    <property type="taxonomic scope" value="Bacteria"/>
</dbReference>
<dbReference type="Proteomes" id="UP000018850">
    <property type="component" value="Unassembled WGS sequence"/>
</dbReference>
<dbReference type="PATRIC" id="fig|1286632.3.peg.1900"/>
<feature type="chain" id="PRO_5004827347" evidence="1">
    <location>
        <begin position="24"/>
        <end position="366"/>
    </location>
</feature>
<protein>
    <submittedName>
        <fullName evidence="2">Uncharacterized protein</fullName>
    </submittedName>
</protein>